<reference evidence="4 5" key="1">
    <citation type="submission" date="2018-06" db="EMBL/GenBank/DDBJ databases">
        <title>Complete genome of Desulfovibrio marinus P48SEP.</title>
        <authorList>
            <person name="Crispim J.S."/>
            <person name="Vidigal P.M.P."/>
            <person name="Silva L.C.F."/>
            <person name="Araujo L.C."/>
            <person name="Laguardia C.N."/>
            <person name="Dias R.S."/>
            <person name="Sousa M.P."/>
            <person name="Paula S.O."/>
            <person name="Silva C."/>
        </authorList>
    </citation>
    <scope>NUCLEOTIDE SEQUENCE [LARGE SCALE GENOMIC DNA]</scope>
    <source>
        <strain evidence="4 5">P48SEP</strain>
    </source>
</reference>
<dbReference type="OrthoDB" id="5448756at2"/>
<organism evidence="4 5">
    <name type="scientific">Oceanidesulfovibrio marinus</name>
    <dbReference type="NCBI Taxonomy" id="370038"/>
    <lineage>
        <taxon>Bacteria</taxon>
        <taxon>Pseudomonadati</taxon>
        <taxon>Thermodesulfobacteriota</taxon>
        <taxon>Desulfovibrionia</taxon>
        <taxon>Desulfovibrionales</taxon>
        <taxon>Desulfovibrionaceae</taxon>
        <taxon>Oceanidesulfovibrio</taxon>
    </lineage>
</organism>
<evidence type="ECO:0000256" key="2">
    <source>
        <dbReference type="SAM" id="MobiDB-lite"/>
    </source>
</evidence>
<feature type="compositionally biased region" description="Acidic residues" evidence="2">
    <location>
        <begin position="293"/>
        <end position="304"/>
    </location>
</feature>
<gene>
    <name evidence="4" type="ORF">DQK91_03845</name>
    <name evidence="3" type="ORF">E8L03_14595</name>
</gene>
<keyword evidence="6" id="KW-1185">Reference proteome</keyword>
<dbReference type="Proteomes" id="UP000503251">
    <property type="component" value="Chromosome"/>
</dbReference>
<dbReference type="RefSeq" id="WP_144234136.1">
    <property type="nucleotide sequence ID" value="NZ_CP039543.1"/>
</dbReference>
<proteinExistence type="predicted"/>
<reference evidence="3 6" key="2">
    <citation type="submission" date="2019-04" db="EMBL/GenBank/DDBJ databases">
        <title>Isolation and culture of sulfate reducing bacteria from the cold seep of the South China Sea.</title>
        <authorList>
            <person name="Sun C."/>
            <person name="Liu R."/>
        </authorList>
    </citation>
    <scope>NUCLEOTIDE SEQUENCE [LARGE SCALE GENOMIC DNA]</scope>
    <source>
        <strain evidence="3 6">CS1</strain>
    </source>
</reference>
<evidence type="ECO:0000313" key="6">
    <source>
        <dbReference type="Proteomes" id="UP000503251"/>
    </source>
</evidence>
<dbReference type="Proteomes" id="UP000434052">
    <property type="component" value="Unassembled WGS sequence"/>
</dbReference>
<feature type="region of interest" description="Disordered" evidence="2">
    <location>
        <begin position="192"/>
        <end position="212"/>
    </location>
</feature>
<dbReference type="AlphaFoldDB" id="A0A6P1ZL34"/>
<feature type="compositionally biased region" description="Low complexity" evidence="2">
    <location>
        <begin position="245"/>
        <end position="254"/>
    </location>
</feature>
<feature type="coiled-coil region" evidence="1">
    <location>
        <begin position="113"/>
        <end position="155"/>
    </location>
</feature>
<name>A0A6P1ZL34_9BACT</name>
<keyword evidence="1" id="KW-0175">Coiled coil</keyword>
<dbReference type="EMBL" id="QMIF01000002">
    <property type="protein sequence ID" value="TVM35804.1"/>
    <property type="molecule type" value="Genomic_DNA"/>
</dbReference>
<evidence type="ECO:0000313" key="5">
    <source>
        <dbReference type="Proteomes" id="UP000434052"/>
    </source>
</evidence>
<dbReference type="EMBL" id="CP039543">
    <property type="protein sequence ID" value="QJT10081.1"/>
    <property type="molecule type" value="Genomic_DNA"/>
</dbReference>
<protein>
    <recommendedName>
        <fullName evidence="7">HTH merR-type domain-containing protein</fullName>
    </recommendedName>
</protein>
<feature type="region of interest" description="Disordered" evidence="2">
    <location>
        <begin position="227"/>
        <end position="332"/>
    </location>
</feature>
<evidence type="ECO:0000313" key="3">
    <source>
        <dbReference type="EMBL" id="QJT10081.1"/>
    </source>
</evidence>
<sequence length="456" mass="49961">MNAATLTHKDIARALDIAEATVKSYRRAFPEFFELIHQGKPLRYAPSALEVCRVIRDGRQESLSEVDIRHRLREIMPELNKAGANDPRELGGARRDASAEAVPAMGAELLERYENALAQTAEVQSRLVRLHEESAAQMEQMQRRMSEALTMLEDRAGQQDTMIEALTRRQHEILDGLAAIQARVAWEETAMPVDQEQPEDGSDTSENAVRSRVTRVAVRNAYGDVQRYTLATGEPDVQTSDKATEAGPPAAAAEQEQRQEGPPPASPGDANASAPADIPDQAEEDAARRPQASEDEEMEMEEEPTSATEKGEQAAESMAMDAEAGAHPLPPRDYRELPLVVRSEMGEYLGVGGKNLGAFSLEDLTALVDRTFTPPANMPFEVRYAPASEAVGASGPAWTLRLDQSTGQSYRLELERTTTPRGNDVVVLSALYVDGQDVPPANLYLFIKQMLQLAGE</sequence>
<evidence type="ECO:0008006" key="7">
    <source>
        <dbReference type="Google" id="ProtNLM"/>
    </source>
</evidence>
<evidence type="ECO:0000256" key="1">
    <source>
        <dbReference type="SAM" id="Coils"/>
    </source>
</evidence>
<evidence type="ECO:0000313" key="4">
    <source>
        <dbReference type="EMBL" id="TVM35804.1"/>
    </source>
</evidence>
<accession>A0A6P1ZL34</accession>